<reference evidence="1 2" key="1">
    <citation type="submission" date="2024-08" db="EMBL/GenBank/DDBJ databases">
        <title>Insights into the chromosomal genome structure of Flemingia macrophylla.</title>
        <authorList>
            <person name="Ding Y."/>
            <person name="Zhao Y."/>
            <person name="Bi W."/>
            <person name="Wu M."/>
            <person name="Zhao G."/>
            <person name="Gong Y."/>
            <person name="Li W."/>
            <person name="Zhang P."/>
        </authorList>
    </citation>
    <scope>NUCLEOTIDE SEQUENCE [LARGE SCALE GENOMIC DNA]</scope>
    <source>
        <strain evidence="1">DYQJB</strain>
        <tissue evidence="1">Leaf</tissue>
    </source>
</reference>
<gene>
    <name evidence="1" type="ORF">Fmac_011706</name>
</gene>
<dbReference type="EMBL" id="JBGMDY010000004">
    <property type="protein sequence ID" value="KAL2337260.1"/>
    <property type="molecule type" value="Genomic_DNA"/>
</dbReference>
<keyword evidence="2" id="KW-1185">Reference proteome</keyword>
<organism evidence="1 2">
    <name type="scientific">Flemingia macrophylla</name>
    <dbReference type="NCBI Taxonomy" id="520843"/>
    <lineage>
        <taxon>Eukaryota</taxon>
        <taxon>Viridiplantae</taxon>
        <taxon>Streptophyta</taxon>
        <taxon>Embryophyta</taxon>
        <taxon>Tracheophyta</taxon>
        <taxon>Spermatophyta</taxon>
        <taxon>Magnoliopsida</taxon>
        <taxon>eudicotyledons</taxon>
        <taxon>Gunneridae</taxon>
        <taxon>Pentapetalae</taxon>
        <taxon>rosids</taxon>
        <taxon>fabids</taxon>
        <taxon>Fabales</taxon>
        <taxon>Fabaceae</taxon>
        <taxon>Papilionoideae</taxon>
        <taxon>50 kb inversion clade</taxon>
        <taxon>NPAAA clade</taxon>
        <taxon>indigoferoid/millettioid clade</taxon>
        <taxon>Phaseoleae</taxon>
        <taxon>Flemingia</taxon>
    </lineage>
</organism>
<evidence type="ECO:0000313" key="2">
    <source>
        <dbReference type="Proteomes" id="UP001603857"/>
    </source>
</evidence>
<accession>A0ABD1MN82</accession>
<comment type="caution">
    <text evidence="1">The sequence shown here is derived from an EMBL/GenBank/DDBJ whole genome shotgun (WGS) entry which is preliminary data.</text>
</comment>
<protein>
    <submittedName>
        <fullName evidence="1">Uncharacterized protein</fullName>
    </submittedName>
</protein>
<dbReference type="AlphaFoldDB" id="A0ABD1MN82"/>
<name>A0ABD1MN82_9FABA</name>
<evidence type="ECO:0000313" key="1">
    <source>
        <dbReference type="EMBL" id="KAL2337260.1"/>
    </source>
</evidence>
<proteinExistence type="predicted"/>
<dbReference type="Proteomes" id="UP001603857">
    <property type="component" value="Unassembled WGS sequence"/>
</dbReference>
<sequence length="51" mass="6206">MLPNCLYDMVTFDYSQTNHHQQNISAYRVSLMLNYLFPWHFIHANKRSFPD</sequence>